<feature type="coiled-coil region" evidence="1">
    <location>
        <begin position="38"/>
        <end position="115"/>
    </location>
</feature>
<protein>
    <submittedName>
        <fullName evidence="2">Uncharacterized protein</fullName>
    </submittedName>
</protein>
<organism evidence="2 3">
    <name type="scientific">Hyaloscypha hepaticicola</name>
    <dbReference type="NCBI Taxonomy" id="2082293"/>
    <lineage>
        <taxon>Eukaryota</taxon>
        <taxon>Fungi</taxon>
        <taxon>Dikarya</taxon>
        <taxon>Ascomycota</taxon>
        <taxon>Pezizomycotina</taxon>
        <taxon>Leotiomycetes</taxon>
        <taxon>Helotiales</taxon>
        <taxon>Hyaloscyphaceae</taxon>
        <taxon>Hyaloscypha</taxon>
    </lineage>
</organism>
<dbReference type="Proteomes" id="UP000235672">
    <property type="component" value="Unassembled WGS sequence"/>
</dbReference>
<evidence type="ECO:0000313" key="3">
    <source>
        <dbReference type="Proteomes" id="UP000235672"/>
    </source>
</evidence>
<evidence type="ECO:0000256" key="1">
    <source>
        <dbReference type="SAM" id="Coils"/>
    </source>
</evidence>
<gene>
    <name evidence="2" type="ORF">NA56DRAFT_663443</name>
</gene>
<name>A0A2J6PPH2_9HELO</name>
<dbReference type="AlphaFoldDB" id="A0A2J6PPH2"/>
<keyword evidence="1" id="KW-0175">Coiled coil</keyword>
<keyword evidence="3" id="KW-1185">Reference proteome</keyword>
<sequence length="251" mass="29735">MDARASYSSNIASYCRQAITNIQHPQPQSHPLKIPEVVENLEQVAQNFRRQIDQQNRIRMFTDNFHAQCRFDTTRQVLAKMREHRKILEKKDEEIRNQNELIKRLQDQSANQQIALDNMKIGVSANRQIRIQQSQEIAILRQELAQKDRLIRQQEFMIKILYKNCQIAEKQSKIMKTSFEDHGSAERVFPKPQGDNHRQVEETNVPVKKVEDLDIKWIESMGNQQPLQNPGFWNSRPLLLKLRTPRLRFAW</sequence>
<proteinExistence type="predicted"/>
<dbReference type="EMBL" id="KZ613509">
    <property type="protein sequence ID" value="PMD15933.1"/>
    <property type="molecule type" value="Genomic_DNA"/>
</dbReference>
<reference evidence="2 3" key="1">
    <citation type="submission" date="2016-05" db="EMBL/GenBank/DDBJ databases">
        <title>A degradative enzymes factory behind the ericoid mycorrhizal symbiosis.</title>
        <authorList>
            <consortium name="DOE Joint Genome Institute"/>
            <person name="Martino E."/>
            <person name="Morin E."/>
            <person name="Grelet G."/>
            <person name="Kuo A."/>
            <person name="Kohler A."/>
            <person name="Daghino S."/>
            <person name="Barry K."/>
            <person name="Choi C."/>
            <person name="Cichocki N."/>
            <person name="Clum A."/>
            <person name="Copeland A."/>
            <person name="Hainaut M."/>
            <person name="Haridas S."/>
            <person name="Labutti K."/>
            <person name="Lindquist E."/>
            <person name="Lipzen A."/>
            <person name="Khouja H.-R."/>
            <person name="Murat C."/>
            <person name="Ohm R."/>
            <person name="Olson A."/>
            <person name="Spatafora J."/>
            <person name="Veneault-Fourrey C."/>
            <person name="Henrissat B."/>
            <person name="Grigoriev I."/>
            <person name="Martin F."/>
            <person name="Perotto S."/>
        </authorList>
    </citation>
    <scope>NUCLEOTIDE SEQUENCE [LARGE SCALE GENOMIC DNA]</scope>
    <source>
        <strain evidence="2 3">UAMH 7357</strain>
    </source>
</reference>
<accession>A0A2J6PPH2</accession>
<evidence type="ECO:0000313" key="2">
    <source>
        <dbReference type="EMBL" id="PMD15933.1"/>
    </source>
</evidence>